<dbReference type="EMBL" id="CP002100">
    <property type="protein sequence ID" value="ADN51070.1"/>
    <property type="molecule type" value="Genomic_DNA"/>
</dbReference>
<reference evidence="2" key="2">
    <citation type="journal article" date="2010" name="Stand. Genomic Sci.">
        <title>Complete genome sequence of Vulcanisaeta distributa type strain (IC-017T).</title>
        <authorList>
            <person name="Mavromatis K."/>
            <person name="Sikorski J."/>
            <person name="Pabst E."/>
            <person name="Teshima H."/>
            <person name="Lapidus A."/>
            <person name="Lucas S."/>
            <person name="Nolan M."/>
            <person name="Glavina Del Rio T."/>
            <person name="Cheng J."/>
            <person name="Bruce D."/>
            <person name="Goodwin L."/>
            <person name="Pitluck S."/>
            <person name="Liolios K."/>
            <person name="Ivanova N."/>
            <person name="Mikhailova N."/>
            <person name="Pati A."/>
            <person name="Chen A."/>
            <person name="Palaniappan K."/>
            <person name="Land M."/>
            <person name="Hauser L."/>
            <person name="Chang Y."/>
            <person name="Jeffries C."/>
            <person name="Rohde M."/>
            <person name="Spring S."/>
            <person name="Goker M."/>
            <person name="Wirth R."/>
            <person name="Woyke T."/>
            <person name="Bristow J."/>
            <person name="Eisen J."/>
            <person name="Markowitz V."/>
            <person name="Hugenholtz P."/>
            <person name="Klenk H."/>
            <person name="Kyrpides N."/>
        </authorList>
    </citation>
    <scope>NUCLEOTIDE SEQUENCE [LARGE SCALE GENOMIC DNA]</scope>
    <source>
        <strain evidence="2">DSM 14429 / JCM 11212 / NBRC 100878 / IC-017</strain>
    </source>
</reference>
<gene>
    <name evidence="1" type="ordered locus">Vdis_1696</name>
</gene>
<accession>E1QU76</accession>
<dbReference type="Proteomes" id="UP000006681">
    <property type="component" value="Chromosome"/>
</dbReference>
<dbReference type="AlphaFoldDB" id="E1QU76"/>
<name>E1QU76_VULDI</name>
<keyword evidence="2" id="KW-1185">Reference proteome</keyword>
<evidence type="ECO:0000313" key="2">
    <source>
        <dbReference type="Proteomes" id="UP000006681"/>
    </source>
</evidence>
<dbReference type="HOGENOM" id="CLU_2911753_0_0_2"/>
<proteinExistence type="predicted"/>
<dbReference type="KEGG" id="vdi:Vdis_1696"/>
<organism evidence="1 2">
    <name type="scientific">Vulcanisaeta distributa (strain DSM 14429 / JCM 11212 / NBRC 100878 / IC-017)</name>
    <dbReference type="NCBI Taxonomy" id="572478"/>
    <lineage>
        <taxon>Archaea</taxon>
        <taxon>Thermoproteota</taxon>
        <taxon>Thermoprotei</taxon>
        <taxon>Thermoproteales</taxon>
        <taxon>Thermoproteaceae</taxon>
        <taxon>Vulcanisaeta</taxon>
    </lineage>
</organism>
<reference evidence="1 2" key="1">
    <citation type="journal article" date="2010" name="Stand. Genomic Sci.">
        <title>Complete genome sequence of Vulcanisaeta distributa type strain (IC-017).</title>
        <authorList>
            <person name="Mavromatis K."/>
            <person name="Sikorski J."/>
            <person name="Pabst E."/>
            <person name="Teshima H."/>
            <person name="Lapidus A."/>
            <person name="Lucas S."/>
            <person name="Nolan M."/>
            <person name="Glavina Del Rio T."/>
            <person name="Cheng J.F."/>
            <person name="Bruce D."/>
            <person name="Goodwin L."/>
            <person name="Pitluck S."/>
            <person name="Liolios K."/>
            <person name="Ivanova N."/>
            <person name="Mikhailova N."/>
            <person name="Pati A."/>
            <person name="Chen A."/>
            <person name="Palaniappan K."/>
            <person name="Land M."/>
            <person name="Hauser L."/>
            <person name="Chang Y.J."/>
            <person name="Jeffries C.D."/>
            <person name="Rohde M."/>
            <person name="Spring S."/>
            <person name="Goker M."/>
            <person name="Wirth R."/>
            <person name="Woyke T."/>
            <person name="Bristow J."/>
            <person name="Eisen J.A."/>
            <person name="Markowitz V."/>
            <person name="Hugenholtz P."/>
            <person name="Klenk H.P."/>
            <person name="Kyrpides N.C."/>
        </authorList>
    </citation>
    <scope>NUCLEOTIDE SEQUENCE [LARGE SCALE GENOMIC DNA]</scope>
    <source>
        <strain evidence="2">DSM 14429 / JCM 11212 / NBRC 100878 / IC-017</strain>
    </source>
</reference>
<sequence>MDLFVIGTLMPTNIHGSSLLPRSHGIGSKCSDGYIQSHINAGLPTVSNIQFQIIDILTALT</sequence>
<protein>
    <submittedName>
        <fullName evidence="1">Uncharacterized protein</fullName>
    </submittedName>
</protein>
<evidence type="ECO:0000313" key="1">
    <source>
        <dbReference type="EMBL" id="ADN51070.1"/>
    </source>
</evidence>